<dbReference type="InterPro" id="IPR006311">
    <property type="entry name" value="TAT_signal"/>
</dbReference>
<dbReference type="SUPFAM" id="SSF51445">
    <property type="entry name" value="(Trans)glycosidases"/>
    <property type="match status" value="1"/>
</dbReference>
<evidence type="ECO:0000256" key="5">
    <source>
        <dbReference type="ARBA" id="ARBA00023295"/>
    </source>
</evidence>
<evidence type="ECO:0000256" key="3">
    <source>
        <dbReference type="ARBA" id="ARBA00022729"/>
    </source>
</evidence>
<reference evidence="7 8" key="1">
    <citation type="submission" date="2024-05" db="EMBL/GenBank/DDBJ databases">
        <title>Sphingomonas sp. HF-S3 16S ribosomal RNA gene Genome sequencing and assembly.</title>
        <authorList>
            <person name="Lee H."/>
        </authorList>
    </citation>
    <scope>NUCLEOTIDE SEQUENCE [LARGE SCALE GENOMIC DNA]</scope>
    <source>
        <strain evidence="7 8">HF-S3</strain>
    </source>
</reference>
<keyword evidence="8" id="KW-1185">Reference proteome</keyword>
<gene>
    <name evidence="7" type="ORF">TPR58_04035</name>
</gene>
<evidence type="ECO:0000313" key="7">
    <source>
        <dbReference type="EMBL" id="MEN3746325.1"/>
    </source>
</evidence>
<dbReference type="InterPro" id="IPR013780">
    <property type="entry name" value="Glyco_hydro_b"/>
</dbReference>
<sequence>MSLVTRRKMLGGLGAALAGSTVGAGARAALPANWSAIAAAWQVPDWYRDAKFGIWAHWGPQCVPEHGDWYGRQMYQQGNPFYDHHLETYGHPADTGFIDIIGRWKGEKWDPAYLARRYRKAGARYIMAMASHHDNLDLFDSSHHPWNSVRVGPRKDIIGTWEKIVRAEGLRFGVSNHSSHAWHWWQTGYGYDPEGPRAGERYDAFRLSAADGKGRWWDGLDPQHLYGGRAMAPPEGIGSIPAMNDFHETHSGRWMEFIPDANPHFVARWLMRQKELVEKYRPDLIYFDDYGMPFDSVGVEALAHYYGQGLNRDGKVDVVATAKRLSPELRRAMVDDVERGFVEDIRPLPWQTCTCIGDWHYNRWRYEAKAYVPAVEVIQRLCDIVSKNGNLLLSIPVRGDGSIDGEEEKILDDLARWMARNGDAAIFGSRPWRRFGEGPTRPGGGMHSEGNVKFAAGDVRYMVNRGALYAAVLVWPEAPLTLTALGRHALPDAVIERVSLVGGGTVRTERSDAGLTLTLPGAKADETIPVLRIDGRGIA</sequence>
<comment type="caution">
    <text evidence="7">The sequence shown here is derived from an EMBL/GenBank/DDBJ whole genome shotgun (WGS) entry which is preliminary data.</text>
</comment>
<evidence type="ECO:0000259" key="6">
    <source>
        <dbReference type="Pfam" id="PF01120"/>
    </source>
</evidence>
<dbReference type="InterPro" id="IPR000933">
    <property type="entry name" value="Glyco_hydro_29"/>
</dbReference>
<evidence type="ECO:0000313" key="8">
    <source>
        <dbReference type="Proteomes" id="UP001427805"/>
    </source>
</evidence>
<evidence type="ECO:0000256" key="2">
    <source>
        <dbReference type="ARBA" id="ARBA00012662"/>
    </source>
</evidence>
<comment type="similarity">
    <text evidence="1">Belongs to the glycosyl hydrolase 29 family.</text>
</comment>
<proteinExistence type="inferred from homology"/>
<dbReference type="SMART" id="SM00812">
    <property type="entry name" value="Alpha_L_fucos"/>
    <property type="match status" value="1"/>
</dbReference>
<protein>
    <recommendedName>
        <fullName evidence="2">alpha-L-fucosidase</fullName>
        <ecNumber evidence="2">3.2.1.51</ecNumber>
    </recommendedName>
</protein>
<dbReference type="EMBL" id="JBDIZK010000002">
    <property type="protein sequence ID" value="MEN3746325.1"/>
    <property type="molecule type" value="Genomic_DNA"/>
</dbReference>
<evidence type="ECO:0000256" key="1">
    <source>
        <dbReference type="ARBA" id="ARBA00007951"/>
    </source>
</evidence>
<dbReference type="Proteomes" id="UP001427805">
    <property type="component" value="Unassembled WGS sequence"/>
</dbReference>
<dbReference type="Gene3D" id="2.60.40.1180">
    <property type="entry name" value="Golgi alpha-mannosidase II"/>
    <property type="match status" value="1"/>
</dbReference>
<keyword evidence="4" id="KW-0378">Hydrolase</keyword>
<dbReference type="PANTHER" id="PTHR10030:SF37">
    <property type="entry name" value="ALPHA-L-FUCOSIDASE-RELATED"/>
    <property type="match status" value="1"/>
</dbReference>
<accession>A0ABV0B5B7</accession>
<dbReference type="InterPro" id="IPR017853">
    <property type="entry name" value="GH"/>
</dbReference>
<dbReference type="Gene3D" id="3.20.20.80">
    <property type="entry name" value="Glycosidases"/>
    <property type="match status" value="1"/>
</dbReference>
<dbReference type="PROSITE" id="PS51318">
    <property type="entry name" value="TAT"/>
    <property type="match status" value="1"/>
</dbReference>
<name>A0ABV0B5B7_9SPHN</name>
<dbReference type="PANTHER" id="PTHR10030">
    <property type="entry name" value="ALPHA-L-FUCOSIDASE"/>
    <property type="match status" value="1"/>
</dbReference>
<feature type="domain" description="Glycoside hydrolase family 29 N-terminal" evidence="6">
    <location>
        <begin position="31"/>
        <end position="423"/>
    </location>
</feature>
<dbReference type="InterPro" id="IPR057739">
    <property type="entry name" value="Glyco_hydro_29_N"/>
</dbReference>
<keyword evidence="5" id="KW-0326">Glycosidase</keyword>
<organism evidence="7 8">
    <name type="scientific">Sphingomonas rustica</name>
    <dbReference type="NCBI Taxonomy" id="3103142"/>
    <lineage>
        <taxon>Bacteria</taxon>
        <taxon>Pseudomonadati</taxon>
        <taxon>Pseudomonadota</taxon>
        <taxon>Alphaproteobacteria</taxon>
        <taxon>Sphingomonadales</taxon>
        <taxon>Sphingomonadaceae</taxon>
        <taxon>Sphingomonas</taxon>
    </lineage>
</organism>
<evidence type="ECO:0000256" key="4">
    <source>
        <dbReference type="ARBA" id="ARBA00022801"/>
    </source>
</evidence>
<keyword evidence="3" id="KW-0732">Signal</keyword>
<dbReference type="EC" id="3.2.1.51" evidence="2"/>
<dbReference type="Pfam" id="PF01120">
    <property type="entry name" value="Alpha_L_fucos"/>
    <property type="match status" value="1"/>
</dbReference>